<dbReference type="EMBL" id="CP064791">
    <property type="protein sequence ID" value="QSG13689.1"/>
    <property type="molecule type" value="Genomic_DNA"/>
</dbReference>
<dbReference type="NCBIfam" id="TIGR02537">
    <property type="entry name" value="arch_flag_Nterm"/>
    <property type="match status" value="1"/>
</dbReference>
<keyword evidence="3" id="KW-0969">Cilium</keyword>
<dbReference type="InterPro" id="IPR012859">
    <property type="entry name" value="Pilin_N_archaeal"/>
</dbReference>
<evidence type="ECO:0000313" key="3">
    <source>
        <dbReference type="EMBL" id="QSG13689.1"/>
    </source>
</evidence>
<dbReference type="AlphaFoldDB" id="A0A897NSB6"/>
<dbReference type="PANTHER" id="PTHR38138:SF1">
    <property type="entry name" value="ARCHAEAL TYPE IV PILIN N-TERMINAL DOMAIN-CONTAINING PROTEIN"/>
    <property type="match status" value="1"/>
</dbReference>
<proteinExistence type="predicted"/>
<keyword evidence="3" id="KW-0282">Flagellum</keyword>
<dbReference type="RefSeq" id="WP_229121644.1">
    <property type="nucleotide sequence ID" value="NZ_CP064791.1"/>
</dbReference>
<evidence type="ECO:0000259" key="2">
    <source>
        <dbReference type="Pfam" id="PF07790"/>
    </source>
</evidence>
<evidence type="ECO:0000256" key="1">
    <source>
        <dbReference type="SAM" id="Phobius"/>
    </source>
</evidence>
<feature type="domain" description="Archaeal Type IV pilin N-terminal" evidence="2">
    <location>
        <begin position="11"/>
        <end position="86"/>
    </location>
</feature>
<dbReference type="Proteomes" id="UP000663292">
    <property type="component" value="Chromosome"/>
</dbReference>
<keyword evidence="1" id="KW-0812">Transmembrane</keyword>
<sequence length="144" mass="14878">MDIKKFFTDDDAVSPVIGVILMVAITVILAAVIASFVLGLGDSTNTTPTADFDFEYNNSGANEVVITHNTGDTIDADRVTVKVDGTEVGSGGYNFSSGSGFSGDISSGSSVNVTGFSGGEQVTVTWNSEDQESSSTLGEYTVPN</sequence>
<evidence type="ECO:0000313" key="4">
    <source>
        <dbReference type="Proteomes" id="UP000663292"/>
    </source>
</evidence>
<feature type="transmembrane region" description="Helical" evidence="1">
    <location>
        <begin position="12"/>
        <end position="38"/>
    </location>
</feature>
<keyword evidence="4" id="KW-1185">Reference proteome</keyword>
<accession>A0A897NSB6</accession>
<organism evidence="3 4">
    <name type="scientific">Halapricum desulfuricans</name>
    <dbReference type="NCBI Taxonomy" id="2841257"/>
    <lineage>
        <taxon>Archaea</taxon>
        <taxon>Methanobacteriati</taxon>
        <taxon>Methanobacteriota</taxon>
        <taxon>Stenosarchaea group</taxon>
        <taxon>Halobacteria</taxon>
        <taxon>Halobacteriales</taxon>
        <taxon>Haloarculaceae</taxon>
        <taxon>Halapricum</taxon>
    </lineage>
</organism>
<keyword evidence="1" id="KW-1133">Transmembrane helix</keyword>
<keyword evidence="1" id="KW-0472">Membrane</keyword>
<dbReference type="GeneID" id="68856774"/>
<gene>
    <name evidence="3" type="ORF">HSEST_0133</name>
</gene>
<name>A0A897NSB6_9EURY</name>
<dbReference type="PANTHER" id="PTHR38138">
    <property type="entry name" value="VNG6441H"/>
    <property type="match status" value="1"/>
</dbReference>
<dbReference type="InterPro" id="IPR013373">
    <property type="entry name" value="Flagellin/pilin_N_arc"/>
</dbReference>
<keyword evidence="3" id="KW-0966">Cell projection</keyword>
<protein>
    <submittedName>
        <fullName evidence="3">Pilin/Flagellin, FlaG/FlaF family</fullName>
    </submittedName>
</protein>
<dbReference type="Pfam" id="PF07790">
    <property type="entry name" value="Pilin_N"/>
    <property type="match status" value="1"/>
</dbReference>
<reference evidence="3 4" key="1">
    <citation type="submission" date="2020-11" db="EMBL/GenBank/DDBJ databases">
        <title>Carbohydrate-dependent, anaerobic sulfur respiration: A novel catabolism in halophilic archaea.</title>
        <authorList>
            <person name="Sorokin D.Y."/>
            <person name="Messina E."/>
            <person name="Smedile F."/>
            <person name="La Cono V."/>
            <person name="Hallsworth J.E."/>
            <person name="Yakimov M.M."/>
        </authorList>
    </citation>
    <scope>NUCLEOTIDE SEQUENCE [LARGE SCALE GENOMIC DNA]</scope>
    <source>
        <strain evidence="3 4">HSR-Est</strain>
    </source>
</reference>